<evidence type="ECO:0000256" key="3">
    <source>
        <dbReference type="ARBA" id="ARBA00012662"/>
    </source>
</evidence>
<dbReference type="InterPro" id="IPR000933">
    <property type="entry name" value="Glyco_hydro_29"/>
</dbReference>
<dbReference type="EMBL" id="CP001643">
    <property type="protein sequence ID" value="ACU84381.1"/>
    <property type="molecule type" value="Genomic_DNA"/>
</dbReference>
<dbReference type="InterPro" id="IPR057739">
    <property type="entry name" value="Glyco_hydro_29_N"/>
</dbReference>
<comment type="function">
    <text evidence="1">Alpha-L-fucosidase is responsible for hydrolyzing the alpha-1,6-linked fucose joined to the reducing-end N-acetylglucosamine of the carbohydrate moieties of glycoproteins.</text>
</comment>
<evidence type="ECO:0000313" key="9">
    <source>
        <dbReference type="Proteomes" id="UP000001919"/>
    </source>
</evidence>
<dbReference type="AlphaFoldDB" id="C7MHH2"/>
<evidence type="ECO:0000256" key="6">
    <source>
        <dbReference type="ARBA" id="ARBA00023295"/>
    </source>
</evidence>
<dbReference type="HOGENOM" id="CLU_002934_0_1_11"/>
<dbReference type="SMART" id="SM00812">
    <property type="entry name" value="Alpha_L_fucos"/>
    <property type="match status" value="1"/>
</dbReference>
<protein>
    <recommendedName>
        <fullName evidence="3">alpha-L-fucosidase</fullName>
        <ecNumber evidence="3">3.2.1.51</ecNumber>
    </recommendedName>
</protein>
<dbReference type="Gene3D" id="3.20.20.80">
    <property type="entry name" value="Glycosidases"/>
    <property type="match status" value="1"/>
</dbReference>
<dbReference type="Proteomes" id="UP000001919">
    <property type="component" value="Chromosome"/>
</dbReference>
<keyword evidence="4" id="KW-0732">Signal</keyword>
<dbReference type="InterPro" id="IPR016286">
    <property type="entry name" value="FUC_metazoa-typ"/>
</dbReference>
<evidence type="ECO:0000256" key="1">
    <source>
        <dbReference type="ARBA" id="ARBA00004071"/>
    </source>
</evidence>
<dbReference type="CAZy" id="GH29">
    <property type="family name" value="Glycoside Hydrolase Family 29"/>
</dbReference>
<dbReference type="PRINTS" id="PR00741">
    <property type="entry name" value="GLHYDRLASE29"/>
</dbReference>
<keyword evidence="9" id="KW-1185">Reference proteome</keyword>
<keyword evidence="6" id="KW-0326">Glycosidase</keyword>
<dbReference type="eggNOG" id="COG3669">
    <property type="taxonomic scope" value="Bacteria"/>
</dbReference>
<dbReference type="PANTHER" id="PTHR10030:SF37">
    <property type="entry name" value="ALPHA-L-FUCOSIDASE-RELATED"/>
    <property type="match status" value="1"/>
</dbReference>
<dbReference type="KEGG" id="bfa:Bfae_05120"/>
<dbReference type="GO" id="GO:0006004">
    <property type="term" value="P:fucose metabolic process"/>
    <property type="evidence" value="ECO:0007669"/>
    <property type="project" value="InterPro"/>
</dbReference>
<dbReference type="Pfam" id="PF01120">
    <property type="entry name" value="Alpha_L_fucos"/>
    <property type="match status" value="1"/>
</dbReference>
<reference evidence="8 9" key="1">
    <citation type="journal article" date="2009" name="Stand. Genomic Sci.">
        <title>Complete genome sequence of Brachybacterium faecium type strain (Schefferle 6-10).</title>
        <authorList>
            <person name="Lapidus A."/>
            <person name="Pukall R."/>
            <person name="Labuttii K."/>
            <person name="Copeland A."/>
            <person name="Del Rio T.G."/>
            <person name="Nolan M."/>
            <person name="Chen F."/>
            <person name="Lucas S."/>
            <person name="Tice H."/>
            <person name="Cheng J.F."/>
            <person name="Bruce D."/>
            <person name="Goodwin L."/>
            <person name="Pitluck S."/>
            <person name="Rohde M."/>
            <person name="Goker M."/>
            <person name="Pati A."/>
            <person name="Ivanova N."/>
            <person name="Mavrommatis K."/>
            <person name="Chen A."/>
            <person name="Palaniappan K."/>
            <person name="D'haeseleer P."/>
            <person name="Chain P."/>
            <person name="Bristow J."/>
            <person name="Eisen J.A."/>
            <person name="Markowitz V."/>
            <person name="Hugenholtz P."/>
            <person name="Kyrpides N.C."/>
            <person name="Klenk H.P."/>
        </authorList>
    </citation>
    <scope>NUCLEOTIDE SEQUENCE [LARGE SCALE GENOMIC DNA]</scope>
    <source>
        <strain evidence="9">ATCC 43885 / DSM 4810 / JCM 11609 / LMG 19847 / NBRC 14762 / NCIMB 9860 / 6-10</strain>
    </source>
</reference>
<evidence type="ECO:0000256" key="2">
    <source>
        <dbReference type="ARBA" id="ARBA00007951"/>
    </source>
</evidence>
<dbReference type="GO" id="GO:0016139">
    <property type="term" value="P:glycoside catabolic process"/>
    <property type="evidence" value="ECO:0007669"/>
    <property type="project" value="TreeGrafter"/>
</dbReference>
<sequence>MPSPATAPADDVRFGPLVGRRDDEAMRAFRSYGLGQFIHWGLYSMLGNEFEGRSARGHAAASEWIRQWNPRTAPEGWPRQYDALHRSFDPSDFDARRWAREARQMGARYVIFTTKHHDGFAMWPSAHSEYTIAATPYEGDIVGEIVEAYAAEGIDVFLYYSVLEWNHPDYMAHAPRTAQERERWERFLEYTRAQLLELLELYPQVKGLWFDGTWDASWVSSYEFAYALEQELRAAVPGLIIGSRFRADEHGSRHVDSSGALLGDYQQGWERKLPQDITVLDGQDWDCVMTIAPNGWGHIRDTTGLHLKSPQEMIELLMRCRSMNGNLVVNIGPDGEGRLSCHEHEIMTALGEWTEQNAAAVYGAGHVELPEPRAGILTGDGQRVFVTVLAVPVSGAIRLAVPKDSARVPVTARCEAASSPELAVHHRDVGLDRDPMTYYDVDLPAQIPPGRPFVVTVELGEVGGSAQELMAALT</sequence>
<proteinExistence type="inferred from homology"/>
<comment type="similarity">
    <text evidence="2">Belongs to the glycosyl hydrolase 29 family.</text>
</comment>
<name>C7MHH2_BRAFD</name>
<dbReference type="GO" id="GO:0005764">
    <property type="term" value="C:lysosome"/>
    <property type="evidence" value="ECO:0007669"/>
    <property type="project" value="TreeGrafter"/>
</dbReference>
<dbReference type="PATRIC" id="fig|446465.5.peg.504"/>
<dbReference type="Gene3D" id="2.60.40.1180">
    <property type="entry name" value="Golgi alpha-mannosidase II"/>
    <property type="match status" value="1"/>
</dbReference>
<dbReference type="SUPFAM" id="SSF51445">
    <property type="entry name" value="(Trans)glycosidases"/>
    <property type="match status" value="1"/>
</dbReference>
<gene>
    <name evidence="8" type="ordered locus">Bfae_05120</name>
</gene>
<evidence type="ECO:0000256" key="4">
    <source>
        <dbReference type="ARBA" id="ARBA00022729"/>
    </source>
</evidence>
<dbReference type="InterPro" id="IPR013780">
    <property type="entry name" value="Glyco_hydro_b"/>
</dbReference>
<dbReference type="EC" id="3.2.1.51" evidence="3"/>
<dbReference type="GO" id="GO:0004560">
    <property type="term" value="F:alpha-L-fucosidase activity"/>
    <property type="evidence" value="ECO:0007669"/>
    <property type="project" value="InterPro"/>
</dbReference>
<dbReference type="OrthoDB" id="5526311at2"/>
<dbReference type="PIRSF" id="PIRSF001092">
    <property type="entry name" value="Alpha-L-fucosidase"/>
    <property type="match status" value="1"/>
</dbReference>
<dbReference type="InterPro" id="IPR017853">
    <property type="entry name" value="GH"/>
</dbReference>
<organism evidence="8 9">
    <name type="scientific">Brachybacterium faecium (strain ATCC 43885 / DSM 4810 / JCM 11609 / LMG 19847 / NBRC 14762 / NCIMB 9860 / 6-10)</name>
    <dbReference type="NCBI Taxonomy" id="446465"/>
    <lineage>
        <taxon>Bacteria</taxon>
        <taxon>Bacillati</taxon>
        <taxon>Actinomycetota</taxon>
        <taxon>Actinomycetes</taxon>
        <taxon>Micrococcales</taxon>
        <taxon>Dermabacteraceae</taxon>
        <taxon>Brachybacterium</taxon>
    </lineage>
</organism>
<dbReference type="STRING" id="446465.Bfae_05120"/>
<evidence type="ECO:0000256" key="5">
    <source>
        <dbReference type="ARBA" id="ARBA00022801"/>
    </source>
</evidence>
<feature type="domain" description="Glycoside hydrolase family 29 N-terminal" evidence="7">
    <location>
        <begin position="24"/>
        <end position="358"/>
    </location>
</feature>
<dbReference type="PANTHER" id="PTHR10030">
    <property type="entry name" value="ALPHA-L-FUCOSIDASE"/>
    <property type="match status" value="1"/>
</dbReference>
<evidence type="ECO:0000313" key="8">
    <source>
        <dbReference type="EMBL" id="ACU84381.1"/>
    </source>
</evidence>
<keyword evidence="5" id="KW-0378">Hydrolase</keyword>
<evidence type="ECO:0000259" key="7">
    <source>
        <dbReference type="Pfam" id="PF01120"/>
    </source>
</evidence>
<accession>C7MHH2</accession>